<evidence type="ECO:0000313" key="2">
    <source>
        <dbReference type="EMBL" id="KAK8175503.1"/>
    </source>
</evidence>
<protein>
    <recommendedName>
        <fullName evidence="4">C2H2-type domain-containing protein</fullName>
    </recommendedName>
</protein>
<evidence type="ECO:0000256" key="1">
    <source>
        <dbReference type="SAM" id="MobiDB-lite"/>
    </source>
</evidence>
<comment type="caution">
    <text evidence="2">The sequence shown here is derived from an EMBL/GenBank/DDBJ whole genome shotgun (WGS) entry which is preliminary data.</text>
</comment>
<feature type="region of interest" description="Disordered" evidence="1">
    <location>
        <begin position="148"/>
        <end position="184"/>
    </location>
</feature>
<accession>A0ABR1Y373</accession>
<feature type="compositionally biased region" description="Polar residues" evidence="1">
    <location>
        <begin position="148"/>
        <end position="162"/>
    </location>
</feature>
<sequence length="184" mass="20050">MSCASAATLLLRRRPGDHLRRCGCRCGCACDASSVPCRLTWAGQTPTESLASRHLMTKEPSRPWFKSRHDVPAECYSCPFPCRASGIFVASFVSVHRAKSHVYGSIDIWSSMGTPQLPSSTPELGGRRLPSTAPSDLIQKIQSQAFLSRESTGDSWPTSSSAEPALHSTRDDLETVSRHSSSRL</sequence>
<keyword evidence="3" id="KW-1185">Reference proteome</keyword>
<organism evidence="2 3">
    <name type="scientific">Phyllosticta citrichinensis</name>
    <dbReference type="NCBI Taxonomy" id="1130410"/>
    <lineage>
        <taxon>Eukaryota</taxon>
        <taxon>Fungi</taxon>
        <taxon>Dikarya</taxon>
        <taxon>Ascomycota</taxon>
        <taxon>Pezizomycotina</taxon>
        <taxon>Dothideomycetes</taxon>
        <taxon>Dothideomycetes incertae sedis</taxon>
        <taxon>Botryosphaeriales</taxon>
        <taxon>Phyllostictaceae</taxon>
        <taxon>Phyllosticta</taxon>
    </lineage>
</organism>
<proteinExistence type="predicted"/>
<reference evidence="2 3" key="1">
    <citation type="journal article" date="2022" name="G3 (Bethesda)">
        <title>Enemy or ally: a genomic approach to elucidate the lifestyle of Phyllosticta citrichinaensis.</title>
        <authorList>
            <person name="Buijs V.A."/>
            <person name="Groenewald J.Z."/>
            <person name="Haridas S."/>
            <person name="LaButti K.M."/>
            <person name="Lipzen A."/>
            <person name="Martin F.M."/>
            <person name="Barry K."/>
            <person name="Grigoriev I.V."/>
            <person name="Crous P.W."/>
            <person name="Seidl M.F."/>
        </authorList>
    </citation>
    <scope>NUCLEOTIDE SEQUENCE [LARGE SCALE GENOMIC DNA]</scope>
    <source>
        <strain evidence="2 3">CBS 129764</strain>
    </source>
</reference>
<gene>
    <name evidence="2" type="ORF">IWX90DRAFT_112209</name>
</gene>
<dbReference type="Proteomes" id="UP001456524">
    <property type="component" value="Unassembled WGS sequence"/>
</dbReference>
<name>A0ABR1Y373_9PEZI</name>
<evidence type="ECO:0000313" key="3">
    <source>
        <dbReference type="Proteomes" id="UP001456524"/>
    </source>
</evidence>
<feature type="compositionally biased region" description="Basic and acidic residues" evidence="1">
    <location>
        <begin position="168"/>
        <end position="177"/>
    </location>
</feature>
<evidence type="ECO:0008006" key="4">
    <source>
        <dbReference type="Google" id="ProtNLM"/>
    </source>
</evidence>
<dbReference type="EMBL" id="JBBWUH010000002">
    <property type="protein sequence ID" value="KAK8175503.1"/>
    <property type="molecule type" value="Genomic_DNA"/>
</dbReference>